<organism evidence="3 4">
    <name type="scientific">Heterodermia speciosa</name>
    <dbReference type="NCBI Taxonomy" id="116794"/>
    <lineage>
        <taxon>Eukaryota</taxon>
        <taxon>Fungi</taxon>
        <taxon>Dikarya</taxon>
        <taxon>Ascomycota</taxon>
        <taxon>Pezizomycotina</taxon>
        <taxon>Lecanoromycetes</taxon>
        <taxon>OSLEUM clade</taxon>
        <taxon>Lecanoromycetidae</taxon>
        <taxon>Caliciales</taxon>
        <taxon>Physciaceae</taxon>
        <taxon>Heterodermia</taxon>
    </lineage>
</organism>
<accession>A0A8H3EEN0</accession>
<proteinExistence type="inferred from homology"/>
<dbReference type="PANTHER" id="PTHR33365:SF6">
    <property type="entry name" value="OXIDASE USTYA"/>
    <property type="match status" value="1"/>
</dbReference>
<dbReference type="Pfam" id="PF11807">
    <property type="entry name" value="UstYa"/>
    <property type="match status" value="1"/>
</dbReference>
<evidence type="ECO:0000256" key="1">
    <source>
        <dbReference type="ARBA" id="ARBA00035112"/>
    </source>
</evidence>
<dbReference type="GO" id="GO:0043386">
    <property type="term" value="P:mycotoxin biosynthetic process"/>
    <property type="evidence" value="ECO:0007669"/>
    <property type="project" value="InterPro"/>
</dbReference>
<name>A0A8H3EEN0_9LECA</name>
<feature type="transmembrane region" description="Helical" evidence="2">
    <location>
        <begin position="38"/>
        <end position="61"/>
    </location>
</feature>
<comment type="caution">
    <text evidence="3">The sequence shown here is derived from an EMBL/GenBank/DDBJ whole genome shotgun (WGS) entry which is preliminary data.</text>
</comment>
<keyword evidence="2" id="KW-0472">Membrane</keyword>
<evidence type="ECO:0000313" key="3">
    <source>
        <dbReference type="EMBL" id="CAF9904230.1"/>
    </source>
</evidence>
<dbReference type="Proteomes" id="UP000664521">
    <property type="component" value="Unassembled WGS sequence"/>
</dbReference>
<protein>
    <submittedName>
        <fullName evidence="3">Uncharacterized protein</fullName>
    </submittedName>
</protein>
<comment type="similarity">
    <text evidence="1">Belongs to the ustYa family.</text>
</comment>
<sequence length="197" mass="21993">MAKEYAPLPRSSLELESVIHDSEVRPASHSTFRNWKTYALALSLLANILLALLYGHIVAIWEEKPESHTGLSKQPIKDIPFRWWSAYSSPNATDDEVVDNAWDAIAKDFGVVAVDHKTAKKIGAPSTMDLPSDPTKGIYVVEAYHSLHCLVSLLPKPLETLDDYPAYRSSDDDSEIVYPVCAKSTRYDSLTPYQSLL</sequence>
<evidence type="ECO:0000313" key="4">
    <source>
        <dbReference type="Proteomes" id="UP000664521"/>
    </source>
</evidence>
<keyword evidence="2" id="KW-0812">Transmembrane</keyword>
<keyword evidence="4" id="KW-1185">Reference proteome</keyword>
<reference evidence="3" key="1">
    <citation type="submission" date="2021-03" db="EMBL/GenBank/DDBJ databases">
        <authorList>
            <person name="Tagirdzhanova G."/>
        </authorList>
    </citation>
    <scope>NUCLEOTIDE SEQUENCE</scope>
</reference>
<dbReference type="OrthoDB" id="5350100at2759"/>
<dbReference type="EMBL" id="CAJPDS010000002">
    <property type="protein sequence ID" value="CAF9904230.1"/>
    <property type="molecule type" value="Genomic_DNA"/>
</dbReference>
<keyword evidence="2" id="KW-1133">Transmembrane helix</keyword>
<dbReference type="InterPro" id="IPR021765">
    <property type="entry name" value="UstYa-like"/>
</dbReference>
<evidence type="ECO:0000256" key="2">
    <source>
        <dbReference type="SAM" id="Phobius"/>
    </source>
</evidence>
<dbReference type="AlphaFoldDB" id="A0A8H3EEN0"/>
<dbReference type="PANTHER" id="PTHR33365">
    <property type="entry name" value="YALI0B05434P"/>
    <property type="match status" value="1"/>
</dbReference>
<gene>
    <name evidence="3" type="ORF">HETSPECPRED_003451</name>
</gene>